<evidence type="ECO:0000256" key="1">
    <source>
        <dbReference type="ARBA" id="ARBA00004642"/>
    </source>
</evidence>
<evidence type="ECO:0000256" key="2">
    <source>
        <dbReference type="ARBA" id="ARBA00008585"/>
    </source>
</evidence>
<dbReference type="GO" id="GO:0051301">
    <property type="term" value="P:cell division"/>
    <property type="evidence" value="ECO:0007669"/>
    <property type="project" value="UniProtKB-KW"/>
</dbReference>
<dbReference type="PANTHER" id="PTHR21394">
    <property type="entry name" value="MAU2 CHROMATID COHESION FACTOR HOMOLOG"/>
    <property type="match status" value="1"/>
</dbReference>
<dbReference type="InterPro" id="IPR019734">
    <property type="entry name" value="TPR_rpt"/>
</dbReference>
<comment type="subcellular location">
    <subcellularLocation>
        <location evidence="1">Nucleus</location>
        <location evidence="1">Nucleoplasm</location>
    </subcellularLocation>
</comment>
<evidence type="ECO:0000256" key="6">
    <source>
        <dbReference type="ARBA" id="ARBA00022829"/>
    </source>
</evidence>
<dbReference type="GO" id="GO:0005654">
    <property type="term" value="C:nucleoplasm"/>
    <property type="evidence" value="ECO:0007669"/>
    <property type="project" value="UniProtKB-SubCell"/>
</dbReference>
<dbReference type="RefSeq" id="XP_002116441.1">
    <property type="nucleotide sequence ID" value="XM_002116405.1"/>
</dbReference>
<dbReference type="InterPro" id="IPR019440">
    <property type="entry name" value="MAU2"/>
</dbReference>
<dbReference type="FunCoup" id="B3S809">
    <property type="interactions" value="2391"/>
</dbReference>
<dbReference type="CTD" id="6757653"/>
<keyword evidence="5" id="KW-0498">Mitosis</keyword>
<reference evidence="10 11" key="1">
    <citation type="journal article" date="2008" name="Nature">
        <title>The Trichoplax genome and the nature of placozoans.</title>
        <authorList>
            <person name="Srivastava M."/>
            <person name="Begovic E."/>
            <person name="Chapman J."/>
            <person name="Putnam N.H."/>
            <person name="Hellsten U."/>
            <person name="Kawashima T."/>
            <person name="Kuo A."/>
            <person name="Mitros T."/>
            <person name="Salamov A."/>
            <person name="Carpenter M.L."/>
            <person name="Signorovitch A.Y."/>
            <person name="Moreno M.A."/>
            <person name="Kamm K."/>
            <person name="Grimwood J."/>
            <person name="Schmutz J."/>
            <person name="Shapiro H."/>
            <person name="Grigoriev I.V."/>
            <person name="Buss L.W."/>
            <person name="Schierwater B."/>
            <person name="Dellaporta S.L."/>
            <person name="Rokhsar D.S."/>
        </authorList>
    </citation>
    <scope>NUCLEOTIDE SEQUENCE [LARGE SCALE GENOMIC DNA]</scope>
    <source>
        <strain evidence="10 11">Grell-BS-1999</strain>
    </source>
</reference>
<protein>
    <recommendedName>
        <fullName evidence="3">MAU2 chromatid cohesion factor homolog</fullName>
    </recommendedName>
    <alternativeName>
        <fullName evidence="9">Cohesin loading complex subunit SCC4 homolog</fullName>
    </alternativeName>
</protein>
<accession>B3S809</accession>
<dbReference type="EMBL" id="DS985255">
    <property type="protein sequence ID" value="EDV21111.1"/>
    <property type="molecule type" value="Genomic_DNA"/>
</dbReference>
<dbReference type="Gene3D" id="1.25.40.10">
    <property type="entry name" value="Tetratricopeptide repeat domain"/>
    <property type="match status" value="2"/>
</dbReference>
<evidence type="ECO:0000256" key="4">
    <source>
        <dbReference type="ARBA" id="ARBA00022618"/>
    </source>
</evidence>
<dbReference type="GO" id="GO:0034088">
    <property type="term" value="P:maintenance of mitotic sister chromatid cohesion"/>
    <property type="evidence" value="ECO:0000318"/>
    <property type="project" value="GO_Central"/>
</dbReference>
<proteinExistence type="inferred from homology"/>
<dbReference type="SUPFAM" id="SSF48452">
    <property type="entry name" value="TPR-like"/>
    <property type="match status" value="1"/>
</dbReference>
<evidence type="ECO:0000256" key="7">
    <source>
        <dbReference type="ARBA" id="ARBA00023242"/>
    </source>
</evidence>
<evidence type="ECO:0000256" key="9">
    <source>
        <dbReference type="ARBA" id="ARBA00030523"/>
    </source>
</evidence>
<dbReference type="GeneID" id="6757653"/>
<dbReference type="GO" id="GO:0007059">
    <property type="term" value="P:chromosome segregation"/>
    <property type="evidence" value="ECO:0007669"/>
    <property type="project" value="UniProtKB-KW"/>
</dbReference>
<evidence type="ECO:0000313" key="10">
    <source>
        <dbReference type="EMBL" id="EDV21111.1"/>
    </source>
</evidence>
<dbReference type="OrthoDB" id="5565328at2759"/>
<keyword evidence="6" id="KW-0159">Chromosome partition</keyword>
<gene>
    <name evidence="10" type="ORF">TRIADDRAFT_60366</name>
</gene>
<dbReference type="KEGG" id="tad:TRIADDRAFT_60366"/>
<sequence length="463" mass="53222">MAVQLPKLDNNNYYYQVLFTLADYSIQSDPPEILLAIRALTAVLKYKLPSYYRIKACLQLGKIYAKYTSNRNEMISYFYQGVTECDKSADNSEMRIELSFLLAEEYQSMKQLDNALHLLLRIREFTRTYPRWHHRVIFKLVGIYYVKGAFDRAFNILQDGISYFYQNGVVRLQILATIAQITSIFHTYSGQIAKADKYINKARNQLDELATNATRSMEIRSSMSTLYRLLIFKQLVVINLLLGRPANALLPMRSLIELYENNKQLLSTERSTVHALLGMYAMNLGNTDLAKYHFNSATNLSQRYDVKEYLKLLQAMVVLNSEATTNKSEPILQETMPENLPIRTLSREAIKLAYNADMLSMTAAGLSLTGYTLLHQGKLQESLDVATSALQIARNISNNYTEISALLLLSDIYRFAGDNTREEEYRTLYNGIMDEIRQNQFEASRSPLSNVVQVYTKVYIKYS</sequence>
<organism evidence="10 11">
    <name type="scientific">Trichoplax adhaerens</name>
    <name type="common">Trichoplax reptans</name>
    <dbReference type="NCBI Taxonomy" id="10228"/>
    <lineage>
        <taxon>Eukaryota</taxon>
        <taxon>Metazoa</taxon>
        <taxon>Placozoa</taxon>
        <taxon>Uniplacotomia</taxon>
        <taxon>Trichoplacea</taxon>
        <taxon>Trichoplacidae</taxon>
        <taxon>Trichoplax</taxon>
    </lineage>
</organism>
<comment type="similarity">
    <text evidence="2">Belongs to the SCC4/mau-2 family.</text>
</comment>
<evidence type="ECO:0000256" key="8">
    <source>
        <dbReference type="ARBA" id="ARBA00023306"/>
    </source>
</evidence>
<keyword evidence="11" id="KW-1185">Reference proteome</keyword>
<keyword evidence="4" id="KW-0132">Cell division</keyword>
<dbReference type="SMART" id="SM00028">
    <property type="entry name" value="TPR"/>
    <property type="match status" value="3"/>
</dbReference>
<dbReference type="STRING" id="10228.B3S809"/>
<evidence type="ECO:0000313" key="11">
    <source>
        <dbReference type="Proteomes" id="UP000009022"/>
    </source>
</evidence>
<dbReference type="Pfam" id="PF10345">
    <property type="entry name" value="Cohesin_load"/>
    <property type="match status" value="1"/>
</dbReference>
<dbReference type="InterPro" id="IPR011990">
    <property type="entry name" value="TPR-like_helical_dom_sf"/>
</dbReference>
<evidence type="ECO:0000256" key="5">
    <source>
        <dbReference type="ARBA" id="ARBA00022776"/>
    </source>
</evidence>
<dbReference type="eggNOG" id="KOG2300">
    <property type="taxonomic scope" value="Eukaryota"/>
</dbReference>
<dbReference type="InParanoid" id="B3S809"/>
<dbReference type="PhylomeDB" id="B3S809"/>
<evidence type="ECO:0000256" key="3">
    <source>
        <dbReference type="ARBA" id="ARBA00017198"/>
    </source>
</evidence>
<keyword evidence="7" id="KW-0539">Nucleus</keyword>
<keyword evidence="8" id="KW-0131">Cell cycle</keyword>
<dbReference type="GO" id="GO:0000785">
    <property type="term" value="C:chromatin"/>
    <property type="evidence" value="ECO:0000318"/>
    <property type="project" value="GO_Central"/>
</dbReference>
<dbReference type="GO" id="GO:0032116">
    <property type="term" value="C:SMC loading complex"/>
    <property type="evidence" value="ECO:0000318"/>
    <property type="project" value="GO_Central"/>
</dbReference>
<dbReference type="AlphaFoldDB" id="B3S809"/>
<name>B3S809_TRIAD</name>
<dbReference type="HOGENOM" id="CLU_030238_0_0_1"/>
<dbReference type="Proteomes" id="UP000009022">
    <property type="component" value="Unassembled WGS sequence"/>
</dbReference>